<proteinExistence type="predicted"/>
<name>A0ABR9VE25_9CYAN</name>
<dbReference type="Proteomes" id="UP000606776">
    <property type="component" value="Unassembled WGS sequence"/>
</dbReference>
<evidence type="ECO:0000313" key="2">
    <source>
        <dbReference type="EMBL" id="MBE9236752.1"/>
    </source>
</evidence>
<organism evidence="2 3">
    <name type="scientific">Sphaerospermopsis aphanizomenoides LEGE 00250</name>
    <dbReference type="NCBI Taxonomy" id="2777972"/>
    <lineage>
        <taxon>Bacteria</taxon>
        <taxon>Bacillati</taxon>
        <taxon>Cyanobacteriota</taxon>
        <taxon>Cyanophyceae</taxon>
        <taxon>Nostocales</taxon>
        <taxon>Aphanizomenonaceae</taxon>
        <taxon>Sphaerospermopsis</taxon>
        <taxon>Sphaerospermopsis aphanizomenoides</taxon>
    </lineage>
</organism>
<keyword evidence="3" id="KW-1185">Reference proteome</keyword>
<dbReference type="RefSeq" id="WP_193942859.1">
    <property type="nucleotide sequence ID" value="NZ_JADEWB010000060.1"/>
</dbReference>
<dbReference type="EMBL" id="JADEWB010000060">
    <property type="protein sequence ID" value="MBE9236752.1"/>
    <property type="molecule type" value="Genomic_DNA"/>
</dbReference>
<gene>
    <name evidence="2" type="ORF">IQ227_12125</name>
</gene>
<accession>A0ABR9VE25</accession>
<protein>
    <submittedName>
        <fullName evidence="2">Uncharacterized protein</fullName>
    </submittedName>
</protein>
<comment type="caution">
    <text evidence="2">The sequence shown here is derived from an EMBL/GenBank/DDBJ whole genome shotgun (WGS) entry which is preliminary data.</text>
</comment>
<evidence type="ECO:0000256" key="1">
    <source>
        <dbReference type="SAM" id="MobiDB-lite"/>
    </source>
</evidence>
<reference evidence="2 3" key="1">
    <citation type="submission" date="2020-10" db="EMBL/GenBank/DDBJ databases">
        <authorList>
            <person name="Castelo-Branco R."/>
            <person name="Eusebio N."/>
            <person name="Adriana R."/>
            <person name="Vieira A."/>
            <person name="Brugerolle De Fraissinette N."/>
            <person name="Rezende De Castro R."/>
            <person name="Schneider M.P."/>
            <person name="Vasconcelos V."/>
            <person name="Leao P.N."/>
        </authorList>
    </citation>
    <scope>NUCLEOTIDE SEQUENCE [LARGE SCALE GENOMIC DNA]</scope>
    <source>
        <strain evidence="2 3">LEGE 00250</strain>
    </source>
</reference>
<feature type="region of interest" description="Disordered" evidence="1">
    <location>
        <begin position="28"/>
        <end position="49"/>
    </location>
</feature>
<sequence length="49" mass="5279">MINVIIQESGVRSQWFGLLRLTSTALNTSRSPTGVRSQESGVRSQGVSS</sequence>
<evidence type="ECO:0000313" key="3">
    <source>
        <dbReference type="Proteomes" id="UP000606776"/>
    </source>
</evidence>